<dbReference type="EMBL" id="CP023739">
    <property type="protein sequence ID" value="ATQ70857.1"/>
    <property type="molecule type" value="Genomic_DNA"/>
</dbReference>
<evidence type="ECO:0000313" key="6">
    <source>
        <dbReference type="Proteomes" id="UP000230709"/>
    </source>
</evidence>
<dbReference type="KEGG" id="mtw:CQW49_23175"/>
<dbReference type="InterPro" id="IPR027417">
    <property type="entry name" value="P-loop_NTPase"/>
</dbReference>
<dbReference type="AlphaFoldDB" id="A0A2D2D777"/>
<keyword evidence="5" id="KW-0614">Plasmid</keyword>
<comment type="similarity">
    <text evidence="1">Belongs to the glycosyltransferase 2 family.</text>
</comment>
<dbReference type="Gene3D" id="3.40.50.300">
    <property type="entry name" value="P-loop containing nucleotide triphosphate hydrolases"/>
    <property type="match status" value="1"/>
</dbReference>
<keyword evidence="2" id="KW-0328">Glycosyltransferase</keyword>
<dbReference type="Gene3D" id="3.40.50.2000">
    <property type="entry name" value="Glycogen Phosphorylase B"/>
    <property type="match status" value="1"/>
</dbReference>
<dbReference type="PANTHER" id="PTHR43179">
    <property type="entry name" value="RHAMNOSYLTRANSFERASE WBBL"/>
    <property type="match status" value="1"/>
</dbReference>
<dbReference type="Proteomes" id="UP000230709">
    <property type="component" value="Plasmid pOB3b2"/>
</dbReference>
<dbReference type="SUPFAM" id="SSF52540">
    <property type="entry name" value="P-loop containing nucleoside triphosphate hydrolases"/>
    <property type="match status" value="1"/>
</dbReference>
<name>A0A2D2D777_METT3</name>
<dbReference type="InterPro" id="IPR029044">
    <property type="entry name" value="Nucleotide-diphossugar_trans"/>
</dbReference>
<reference evidence="6" key="1">
    <citation type="submission" date="2017-10" db="EMBL/GenBank/DDBJ databases">
        <title>Completed PacBio SMRT sequence of Methylosinus trichosporium OB3b reveals presence of a third large plasmid.</title>
        <authorList>
            <person name="Charles T.C."/>
            <person name="Lynch M.D.J."/>
            <person name="Heil J.R."/>
            <person name="Cheng J."/>
        </authorList>
    </citation>
    <scope>NUCLEOTIDE SEQUENCE [LARGE SCALE GENOMIC DNA]</scope>
    <source>
        <strain evidence="6">OB3b</strain>
        <plasmid evidence="6">pob3b2</plasmid>
    </source>
</reference>
<evidence type="ECO:0000256" key="1">
    <source>
        <dbReference type="ARBA" id="ARBA00006739"/>
    </source>
</evidence>
<evidence type="ECO:0000256" key="3">
    <source>
        <dbReference type="ARBA" id="ARBA00022679"/>
    </source>
</evidence>
<keyword evidence="3" id="KW-0808">Transferase</keyword>
<dbReference type="Pfam" id="PF13469">
    <property type="entry name" value="Sulfotransfer_3"/>
    <property type="match status" value="1"/>
</dbReference>
<dbReference type="SUPFAM" id="SSF53756">
    <property type="entry name" value="UDP-Glycosyltransferase/glycogen phosphorylase"/>
    <property type="match status" value="1"/>
</dbReference>
<gene>
    <name evidence="5" type="ORF">CQW49_23175</name>
</gene>
<dbReference type="SUPFAM" id="SSF53448">
    <property type="entry name" value="Nucleotide-diphospho-sugar transferases"/>
    <property type="match status" value="1"/>
</dbReference>
<dbReference type="GO" id="GO:0016757">
    <property type="term" value="F:glycosyltransferase activity"/>
    <property type="evidence" value="ECO:0007669"/>
    <property type="project" value="UniProtKB-KW"/>
</dbReference>
<keyword evidence="6" id="KW-1185">Reference proteome</keyword>
<dbReference type="Pfam" id="PF00535">
    <property type="entry name" value="Glycos_transf_2"/>
    <property type="match status" value="1"/>
</dbReference>
<dbReference type="PANTHER" id="PTHR43179:SF12">
    <property type="entry name" value="GALACTOFURANOSYLTRANSFERASE GLFT2"/>
    <property type="match status" value="1"/>
</dbReference>
<organism evidence="5 6">
    <name type="scientific">Methylosinus trichosporium (strain ATCC 35070 / NCIMB 11131 / UNIQEM 75 / OB3b)</name>
    <dbReference type="NCBI Taxonomy" id="595536"/>
    <lineage>
        <taxon>Bacteria</taxon>
        <taxon>Pseudomonadati</taxon>
        <taxon>Pseudomonadota</taxon>
        <taxon>Alphaproteobacteria</taxon>
        <taxon>Hyphomicrobiales</taxon>
        <taxon>Methylocystaceae</taxon>
        <taxon>Methylosinus</taxon>
    </lineage>
</organism>
<evidence type="ECO:0000259" key="4">
    <source>
        <dbReference type="Pfam" id="PF00535"/>
    </source>
</evidence>
<geneLocation type="plasmid" evidence="6">
    <name>pob3b2</name>
</geneLocation>
<evidence type="ECO:0000256" key="2">
    <source>
        <dbReference type="ARBA" id="ARBA00022676"/>
    </source>
</evidence>
<protein>
    <recommendedName>
        <fullName evidence="4">Glycosyltransferase 2-like domain-containing protein</fullName>
    </recommendedName>
</protein>
<dbReference type="Gene3D" id="3.90.550.10">
    <property type="entry name" value="Spore Coat Polysaccharide Biosynthesis Protein SpsA, Chain A"/>
    <property type="match status" value="1"/>
</dbReference>
<evidence type="ECO:0000313" key="5">
    <source>
        <dbReference type="EMBL" id="ATQ70857.1"/>
    </source>
</evidence>
<accession>A0A2D2D777</accession>
<proteinExistence type="inferred from homology"/>
<feature type="domain" description="Glycosyltransferase 2-like" evidence="4">
    <location>
        <begin position="181"/>
        <end position="299"/>
    </location>
</feature>
<sequence length="1108" mass="120434">MRFCHPRIIVRRPTEVPLRPIESKLLIELEFDATFRPSDMSTSDDHRVLAVGLVKITVFCLTTQDRIGEFDFMEASSNGFSLLYGFSRVESWGRWSSGPNAAVVLGLSKRPRGEIRIEFTHIVANRVLPVVPGCVRIAGGEPRAVEFRGGVLALTVDPSPPIPGALVSYDASDCGDDIELSIIISNSDRPDLTFACVTAILSAAIDMRFEIIVVDYGGESAATTRLAEMDLPVRMIALAKPRSFGCANNIAAEAARGARILFLHNDAFLEKGVSEKLAAELSNGEIGIVGPSFRYPDGSLQELGGFVSVEGETSTPVWTGVGWDAPSAVDADYVSAACLMLRRVDFLSIGGFDSEFDIDYLMDVDLCLRMRAIGKRVRHVATVTVRHVPGGVAATPDAVAKRDNARRRNLHLLRARWGLWLITRNRADAPIVERLDVQELQKQISQFPGEVLNCVVSSDQSASDASRSSLAVAAAASVLRPTAIVARVPCPVVDIRQKAGAFGQYHDRLTGGCLADMAERDIDVTIVSGIEFPAVPPPFGRLRILHCPFPAASPSREEASRRIGSLLNFDAVATDSEFGRRALAQAIEALGAPAIDIDVITPAINLFPVEQSPEARSNIILCLGALRAGPSGGGHRAVLRALRFVAATAKSRRWRLVVVGELLPSDDASYVDMLRRWPWPIDVDVMADPPHATLRRLFAHAKICVSPHGLGAQSPAEAHFCTHSSTQIGAAISAGCIPVVFGVGAEAEFCETHDVGFRFNDEHELVTALEQAIELANGVGVTKAQRDRMRAYSQTAHADAWAQLIARLDAGAEREERAAPSLRSERGLSPPALIVAGCHRSGTSAMARMLSIAGVDLPSDLMIKKADNPTGFWEAHVIADWNEALLRSARSGWDDPFAFFSQPCAAQIAPGLIDEAAARITGLYPGNRPIVVKDPRISLLAPLWDRALRKSRYAPNFIIMVRNPLEVAASLTARNKFSLGRGLSIWASYMLTIERDTRDTPRVFVAYRDLLANPESVLDRIRSQLGIPLPRYECASGSISRFVDPALCQHHFNGLWNKHLSEAVHEYFVLLQAACHDQPLPNTAGSALEAWLAELRDLLSTPERTIST</sequence>
<dbReference type="InterPro" id="IPR001173">
    <property type="entry name" value="Glyco_trans_2-like"/>
</dbReference>